<evidence type="ECO:0000313" key="2">
    <source>
        <dbReference type="Proteomes" id="UP000235965"/>
    </source>
</evidence>
<protein>
    <recommendedName>
        <fullName evidence="3">Reverse transcriptase domain-containing protein</fullName>
    </recommendedName>
</protein>
<dbReference type="STRING" id="105785.A0A2J7QTF3"/>
<sequence>MKETYKEIKTIAKTPGLEVNINKTKMLMQSRRNPRQTGEINMEGDGIEIVEDFIYLVSKFHKDGEENHEITRRITLANNAYFSLLSVFGSKNIHRATKIKIYKTMIRPVLYYGCEGWTLNKKEESVINCFERKILRRIYGPIKEKLYKIHKEPEISVTIKLKRLQWAGHVQRMDKERIPKKILYSTIGGRRRAGKPRTRWIDAVEEDAKKLMGVRNWKRAAQDGGEWGGLRREAKARHRAVAP</sequence>
<evidence type="ECO:0000313" key="1">
    <source>
        <dbReference type="EMBL" id="PNF31853.1"/>
    </source>
</evidence>
<comment type="caution">
    <text evidence="1">The sequence shown here is derived from an EMBL/GenBank/DDBJ whole genome shotgun (WGS) entry which is preliminary data.</text>
</comment>
<dbReference type="Proteomes" id="UP000235965">
    <property type="component" value="Unassembled WGS sequence"/>
</dbReference>
<dbReference type="PANTHER" id="PTHR47027">
    <property type="entry name" value="REVERSE TRANSCRIPTASE DOMAIN-CONTAINING PROTEIN"/>
    <property type="match status" value="1"/>
</dbReference>
<dbReference type="AlphaFoldDB" id="A0A2J7QTF3"/>
<keyword evidence="2" id="KW-1185">Reference proteome</keyword>
<dbReference type="PANTHER" id="PTHR47027:SF20">
    <property type="entry name" value="REVERSE TRANSCRIPTASE-LIKE PROTEIN WITH RNA-DIRECTED DNA POLYMERASE DOMAIN"/>
    <property type="match status" value="1"/>
</dbReference>
<accession>A0A2J7QTF3</accession>
<dbReference type="InParanoid" id="A0A2J7QTF3"/>
<proteinExistence type="predicted"/>
<organism evidence="1 2">
    <name type="scientific">Cryptotermes secundus</name>
    <dbReference type="NCBI Taxonomy" id="105785"/>
    <lineage>
        <taxon>Eukaryota</taxon>
        <taxon>Metazoa</taxon>
        <taxon>Ecdysozoa</taxon>
        <taxon>Arthropoda</taxon>
        <taxon>Hexapoda</taxon>
        <taxon>Insecta</taxon>
        <taxon>Pterygota</taxon>
        <taxon>Neoptera</taxon>
        <taxon>Polyneoptera</taxon>
        <taxon>Dictyoptera</taxon>
        <taxon>Blattodea</taxon>
        <taxon>Blattoidea</taxon>
        <taxon>Termitoidae</taxon>
        <taxon>Kalotermitidae</taxon>
        <taxon>Cryptotermitinae</taxon>
        <taxon>Cryptotermes</taxon>
    </lineage>
</organism>
<dbReference type="EMBL" id="NEVH01011195">
    <property type="protein sequence ID" value="PNF31853.1"/>
    <property type="molecule type" value="Genomic_DNA"/>
</dbReference>
<name>A0A2J7QTF3_9NEOP</name>
<gene>
    <name evidence="1" type="ORF">B7P43_G08921</name>
</gene>
<reference evidence="1 2" key="1">
    <citation type="submission" date="2017-12" db="EMBL/GenBank/DDBJ databases">
        <title>Hemimetabolous genomes reveal molecular basis of termite eusociality.</title>
        <authorList>
            <person name="Harrison M.C."/>
            <person name="Jongepier E."/>
            <person name="Robertson H.M."/>
            <person name="Arning N."/>
            <person name="Bitard-Feildel T."/>
            <person name="Chao H."/>
            <person name="Childers C.P."/>
            <person name="Dinh H."/>
            <person name="Doddapaneni H."/>
            <person name="Dugan S."/>
            <person name="Gowin J."/>
            <person name="Greiner C."/>
            <person name="Han Y."/>
            <person name="Hu H."/>
            <person name="Hughes D.S.T."/>
            <person name="Huylmans A.-K."/>
            <person name="Kemena C."/>
            <person name="Kremer L.P.M."/>
            <person name="Lee S.L."/>
            <person name="Lopez-Ezquerra A."/>
            <person name="Mallet L."/>
            <person name="Monroy-Kuhn J.M."/>
            <person name="Moser A."/>
            <person name="Murali S.C."/>
            <person name="Muzny D.M."/>
            <person name="Otani S."/>
            <person name="Piulachs M.-D."/>
            <person name="Poelchau M."/>
            <person name="Qu J."/>
            <person name="Schaub F."/>
            <person name="Wada-Katsumata A."/>
            <person name="Worley K.C."/>
            <person name="Xie Q."/>
            <person name="Ylla G."/>
            <person name="Poulsen M."/>
            <person name="Gibbs R.A."/>
            <person name="Schal C."/>
            <person name="Richards S."/>
            <person name="Belles X."/>
            <person name="Korb J."/>
            <person name="Bornberg-Bauer E."/>
        </authorList>
    </citation>
    <scope>NUCLEOTIDE SEQUENCE [LARGE SCALE GENOMIC DNA]</scope>
    <source>
        <tissue evidence="1">Whole body</tissue>
    </source>
</reference>
<evidence type="ECO:0008006" key="3">
    <source>
        <dbReference type="Google" id="ProtNLM"/>
    </source>
</evidence>